<dbReference type="Pfam" id="PF13458">
    <property type="entry name" value="Peripla_BP_6"/>
    <property type="match status" value="1"/>
</dbReference>
<name>A0A1U7HDB5_9CYAN</name>
<dbReference type="PANTHER" id="PTHR30483">
    <property type="entry name" value="LEUCINE-SPECIFIC-BINDING PROTEIN"/>
    <property type="match status" value="1"/>
</dbReference>
<keyword evidence="2" id="KW-0732">Signal</keyword>
<protein>
    <submittedName>
        <fullName evidence="5">ABC transporter substrate-binding protein</fullName>
    </submittedName>
</protein>
<evidence type="ECO:0000256" key="2">
    <source>
        <dbReference type="ARBA" id="ARBA00022729"/>
    </source>
</evidence>
<sequence length="483" mass="51319">MVGNKIQIDKKKLVLLAYVAMLSSIGFAILVFGSQGTSDPSKTLSGLSKSLTSQDIQRRMSMGERILVTADNSPDKQAATKAFASRDYTKAVELLNSSLQLNRNDPEAWIYMNNAQAAERGDSIAISAVVPIGGNLNIAKEILRGVAQAQHQINQKGGIGGRLIQVQIANDENDPEVAKKIAEQLVKKRQILAVIGHNASDASIAAAPIYQAGGLVAISPTSSANELSGIGSYLFRTTPSVRVTAETLAQYTVKTARKSKIAICADSTDKASASFKEEFIWAAVAAGGQVTDTSCDFANADFNATEIPSKAISDGADALVLAPSIKKINQAIDVAQANQNRLAMFGNQTMYAFETLKQGQTNVNGMVLAVAWHPAANGDQTYLKNARNLWGGMGNWRMATAYDATEVAIAGLKSEPKRDALQKALSNSGFSFKGATGEIRFLPSGDRYGTAVLVKIQPGKTSDTGYDFAILKPAVSGQLPVNR</sequence>
<dbReference type="InterPro" id="IPR051010">
    <property type="entry name" value="BCAA_transport"/>
</dbReference>
<gene>
    <name evidence="5" type="ORF">NIES593_15260</name>
</gene>
<evidence type="ECO:0000313" key="6">
    <source>
        <dbReference type="Proteomes" id="UP000186868"/>
    </source>
</evidence>
<dbReference type="CDD" id="cd06268">
    <property type="entry name" value="PBP1_ABC_transporter_LIVBP-like"/>
    <property type="match status" value="1"/>
</dbReference>
<dbReference type="Gene3D" id="3.40.50.2300">
    <property type="match status" value="2"/>
</dbReference>
<dbReference type="RefSeq" id="WP_073600400.1">
    <property type="nucleotide sequence ID" value="NZ_MRCB01000019.1"/>
</dbReference>
<evidence type="ECO:0000256" key="1">
    <source>
        <dbReference type="ARBA" id="ARBA00010062"/>
    </source>
</evidence>
<reference evidence="5 6" key="1">
    <citation type="submission" date="2016-11" db="EMBL/GenBank/DDBJ databases">
        <title>Draft Genome Sequences of Nine Cyanobacterial Strains from Diverse Habitats.</title>
        <authorList>
            <person name="Zhu T."/>
            <person name="Hou S."/>
            <person name="Lu X."/>
            <person name="Hess W.R."/>
        </authorList>
    </citation>
    <scope>NUCLEOTIDE SEQUENCE [LARGE SCALE GENOMIC DNA]</scope>
    <source>
        <strain evidence="5 6">NIES-593</strain>
    </source>
</reference>
<evidence type="ECO:0000313" key="5">
    <source>
        <dbReference type="EMBL" id="OKH21573.1"/>
    </source>
</evidence>
<accession>A0A1U7HDB5</accession>
<keyword evidence="6" id="KW-1185">Reference proteome</keyword>
<comment type="caution">
    <text evidence="5">The sequence shown here is derived from an EMBL/GenBank/DDBJ whole genome shotgun (WGS) entry which is preliminary data.</text>
</comment>
<dbReference type="AlphaFoldDB" id="A0A1U7HDB5"/>
<dbReference type="PANTHER" id="PTHR30483:SF6">
    <property type="entry name" value="PERIPLASMIC BINDING PROTEIN OF ABC TRANSPORTER FOR NATURAL AMINO ACIDS"/>
    <property type="match status" value="1"/>
</dbReference>
<evidence type="ECO:0000256" key="3">
    <source>
        <dbReference type="SAM" id="Phobius"/>
    </source>
</evidence>
<keyword evidence="3" id="KW-0472">Membrane</keyword>
<dbReference type="InterPro" id="IPR028081">
    <property type="entry name" value="Leu-bd"/>
</dbReference>
<dbReference type="EMBL" id="MRCB01000019">
    <property type="protein sequence ID" value="OKH21573.1"/>
    <property type="molecule type" value="Genomic_DNA"/>
</dbReference>
<proteinExistence type="inferred from homology"/>
<feature type="domain" description="Leucine-binding protein" evidence="4">
    <location>
        <begin position="124"/>
        <end position="444"/>
    </location>
</feature>
<keyword evidence="3" id="KW-1133">Transmembrane helix</keyword>
<comment type="similarity">
    <text evidence="1">Belongs to the leucine-binding protein family.</text>
</comment>
<feature type="transmembrane region" description="Helical" evidence="3">
    <location>
        <begin position="12"/>
        <end position="33"/>
    </location>
</feature>
<evidence type="ECO:0000259" key="4">
    <source>
        <dbReference type="Pfam" id="PF13458"/>
    </source>
</evidence>
<dbReference type="STRING" id="1921803.NIES593_15260"/>
<keyword evidence="3" id="KW-0812">Transmembrane</keyword>
<dbReference type="SUPFAM" id="SSF53822">
    <property type="entry name" value="Periplasmic binding protein-like I"/>
    <property type="match status" value="1"/>
</dbReference>
<dbReference type="InterPro" id="IPR028082">
    <property type="entry name" value="Peripla_BP_I"/>
</dbReference>
<dbReference type="Proteomes" id="UP000186868">
    <property type="component" value="Unassembled WGS sequence"/>
</dbReference>
<dbReference type="OrthoDB" id="446586at2"/>
<organism evidence="5 6">
    <name type="scientific">Hydrococcus rivularis NIES-593</name>
    <dbReference type="NCBI Taxonomy" id="1921803"/>
    <lineage>
        <taxon>Bacteria</taxon>
        <taxon>Bacillati</taxon>
        <taxon>Cyanobacteriota</taxon>
        <taxon>Cyanophyceae</taxon>
        <taxon>Pleurocapsales</taxon>
        <taxon>Hydrococcaceae</taxon>
        <taxon>Hydrococcus</taxon>
    </lineage>
</organism>